<accession>A0A5C3EP45</accession>
<dbReference type="Proteomes" id="UP000324022">
    <property type="component" value="Unassembled WGS sequence"/>
</dbReference>
<keyword evidence="4" id="KW-1185">Reference proteome</keyword>
<evidence type="ECO:0000256" key="1">
    <source>
        <dbReference type="SAM" id="MobiDB-lite"/>
    </source>
</evidence>
<keyword evidence="2" id="KW-0732">Signal</keyword>
<dbReference type="AlphaFoldDB" id="A0A5C3EP45"/>
<evidence type="ECO:0008006" key="5">
    <source>
        <dbReference type="Google" id="ProtNLM"/>
    </source>
</evidence>
<proteinExistence type="predicted"/>
<feature type="signal peptide" evidence="2">
    <location>
        <begin position="1"/>
        <end position="26"/>
    </location>
</feature>
<reference evidence="3 4" key="1">
    <citation type="submission" date="2018-03" db="EMBL/GenBank/DDBJ databases">
        <authorList>
            <person name="Guldener U."/>
        </authorList>
    </citation>
    <scope>NUCLEOTIDE SEQUENCE [LARGE SCALE GENOMIC DNA]</scope>
    <source>
        <strain evidence="3 4">NBRC100155</strain>
    </source>
</reference>
<protein>
    <recommendedName>
        <fullName evidence="5">Effector family protein Eff1</fullName>
    </recommendedName>
</protein>
<dbReference type="EMBL" id="OOIN01000043">
    <property type="protein sequence ID" value="SPO32222.1"/>
    <property type="molecule type" value="Genomic_DNA"/>
</dbReference>
<name>A0A5C3EP45_9BASI</name>
<sequence>MASPNFVMCGLLLVLVFFLTAAGSSGITPADLERLLMDLEDEPAPPVSTRPGPSNTNTNLAQILGHPVAQTTDTAAPQPMNLDGTWEDILHSQGAARPGPSNSHTDPAQNFHRPLSQIPDTATAQRVHLESAWQGILDVDQTAVVHQPYDLLAQHLGHDQTTEQEDASFLSSIGAPQYTSQSRIQMLNRAKSRIYEMVGVKIGPRSGANMPFKEPLSKSEFFHYAKNSETSNNRFGTWPFEISTAPDKTERFLVNQAHPQSEIFVKAHGLEAAPHYKTVYLDVWHEIQIKESIGVYGYIGTIRAPKQFSSLKAETLIPSAIKWQVVRPLSASVVLARLP</sequence>
<evidence type="ECO:0000313" key="3">
    <source>
        <dbReference type="EMBL" id="SPO32222.1"/>
    </source>
</evidence>
<feature type="region of interest" description="Disordered" evidence="1">
    <location>
        <begin position="92"/>
        <end position="111"/>
    </location>
</feature>
<evidence type="ECO:0000256" key="2">
    <source>
        <dbReference type="SAM" id="SignalP"/>
    </source>
</evidence>
<gene>
    <name evidence="3" type="ORF">UTRI_02779</name>
</gene>
<feature type="chain" id="PRO_5022981844" description="Effector family protein Eff1" evidence="2">
    <location>
        <begin position="27"/>
        <end position="339"/>
    </location>
</feature>
<evidence type="ECO:0000313" key="4">
    <source>
        <dbReference type="Proteomes" id="UP000324022"/>
    </source>
</evidence>
<organism evidence="3 4">
    <name type="scientific">Ustilago trichophora</name>
    <dbReference type="NCBI Taxonomy" id="86804"/>
    <lineage>
        <taxon>Eukaryota</taxon>
        <taxon>Fungi</taxon>
        <taxon>Dikarya</taxon>
        <taxon>Basidiomycota</taxon>
        <taxon>Ustilaginomycotina</taxon>
        <taxon>Ustilaginomycetes</taxon>
        <taxon>Ustilaginales</taxon>
        <taxon>Ustilaginaceae</taxon>
        <taxon>Ustilago</taxon>
    </lineage>
</organism>